<dbReference type="Proteomes" id="UP000298763">
    <property type="component" value="Chromosome"/>
</dbReference>
<proteinExistence type="predicted"/>
<keyword evidence="1" id="KW-0732">Signal</keyword>
<gene>
    <name evidence="2" type="primary">traW</name>
    <name evidence="2" type="ORF">FCL38_00415</name>
</gene>
<feature type="chain" id="PRO_5047387633" evidence="1">
    <location>
        <begin position="24"/>
        <end position="207"/>
    </location>
</feature>
<sequence length="207" mass="22368">MSCFKVYGTALLLAACATPALPAALVVGPHYAIDEPDMLAWIERRLAAQQASGALAAKVDAAVSRAKTTLENPAPVAGITRAKTSRTAYFDPTYTAPRTIASPAGTILIAAGMKINPLTTVSLSRPLIFFDARDRDQVAFAQRYLDSREGLARPVLVGGSYVDLMHRWRIPVYFDQQGALVKRLGIRHVPAIVAQDGLRLRIDEIAL</sequence>
<feature type="signal peptide" evidence="1">
    <location>
        <begin position="1"/>
        <end position="23"/>
    </location>
</feature>
<dbReference type="RefSeq" id="WP_137311956.1">
    <property type="nucleotide sequence ID" value="NZ_JACHXS010000004.1"/>
</dbReference>
<dbReference type="PROSITE" id="PS51257">
    <property type="entry name" value="PROKAR_LIPOPROTEIN"/>
    <property type="match status" value="1"/>
</dbReference>
<evidence type="ECO:0000256" key="1">
    <source>
        <dbReference type="SAM" id="SignalP"/>
    </source>
</evidence>
<keyword evidence="3" id="KW-1185">Reference proteome</keyword>
<evidence type="ECO:0000313" key="3">
    <source>
        <dbReference type="Proteomes" id="UP000298763"/>
    </source>
</evidence>
<evidence type="ECO:0000313" key="2">
    <source>
        <dbReference type="EMBL" id="QCP09067.1"/>
    </source>
</evidence>
<accession>A0ABX5UFU4</accession>
<dbReference type="NCBIfam" id="TIGR02743">
    <property type="entry name" value="TraW"/>
    <property type="match status" value="1"/>
</dbReference>
<reference evidence="2 3" key="1">
    <citation type="submission" date="2019-05" db="EMBL/GenBank/DDBJ databases">
        <title>Draft Genome Sequences of Six Type Strains of the Genus Massilia.</title>
        <authorList>
            <person name="Miess H."/>
            <person name="Frediansyhah A."/>
            <person name="Gross H."/>
        </authorList>
    </citation>
    <scope>NUCLEOTIDE SEQUENCE [LARGE SCALE GENOMIC DNA]</scope>
    <source>
        <strain evidence="2 3">DSMZ 26121</strain>
    </source>
</reference>
<organism evidence="2 3">
    <name type="scientific">Pseudoduganella umbonata</name>
    <dbReference type="NCBI Taxonomy" id="864828"/>
    <lineage>
        <taxon>Bacteria</taxon>
        <taxon>Pseudomonadati</taxon>
        <taxon>Pseudomonadota</taxon>
        <taxon>Betaproteobacteria</taxon>
        <taxon>Burkholderiales</taxon>
        <taxon>Oxalobacteraceae</taxon>
        <taxon>Telluria group</taxon>
        <taxon>Pseudoduganella</taxon>
    </lineage>
</organism>
<name>A0ABX5UFU4_9BURK</name>
<dbReference type="EMBL" id="CP040017">
    <property type="protein sequence ID" value="QCP09067.1"/>
    <property type="molecule type" value="Genomic_DNA"/>
</dbReference>
<protein>
    <submittedName>
        <fullName evidence="2">Type-F conjugative transfer system protein TraW</fullName>
    </submittedName>
</protein>
<dbReference type="InterPro" id="IPR014114">
    <property type="entry name" value="TraW"/>
</dbReference>